<evidence type="ECO:0000256" key="2">
    <source>
        <dbReference type="ARBA" id="ARBA00022475"/>
    </source>
</evidence>
<dbReference type="Pfam" id="PF00563">
    <property type="entry name" value="EAL"/>
    <property type="match status" value="1"/>
</dbReference>
<evidence type="ECO:0000256" key="5">
    <source>
        <dbReference type="ARBA" id="ARBA00023136"/>
    </source>
</evidence>
<dbReference type="EMBL" id="JBEPLZ010000003">
    <property type="protein sequence ID" value="MET3569215.1"/>
    <property type="molecule type" value="Genomic_DNA"/>
</dbReference>
<dbReference type="CDD" id="cd01949">
    <property type="entry name" value="GGDEF"/>
    <property type="match status" value="1"/>
</dbReference>
<feature type="domain" description="EAL" evidence="7">
    <location>
        <begin position="498"/>
        <end position="772"/>
    </location>
</feature>
<reference evidence="9 10" key="1">
    <citation type="submission" date="2024-06" db="EMBL/GenBank/DDBJ databases">
        <title>Genomic Encyclopedia of Type Strains, Phase IV (KMG-IV): sequencing the most valuable type-strain genomes for metagenomic binning, comparative biology and taxonomic classification.</title>
        <authorList>
            <person name="Goeker M."/>
        </authorList>
    </citation>
    <scope>NUCLEOTIDE SEQUENCE [LARGE SCALE GENOMIC DNA]</scope>
    <source>
        <strain evidence="9 10">DSM 19261</strain>
    </source>
</reference>
<evidence type="ECO:0000256" key="1">
    <source>
        <dbReference type="ARBA" id="ARBA00004651"/>
    </source>
</evidence>
<evidence type="ECO:0000259" key="8">
    <source>
        <dbReference type="PROSITE" id="PS50887"/>
    </source>
</evidence>
<dbReference type="Gene3D" id="3.20.20.450">
    <property type="entry name" value="EAL domain"/>
    <property type="match status" value="1"/>
</dbReference>
<feature type="transmembrane region" description="Helical" evidence="6">
    <location>
        <begin position="288"/>
        <end position="312"/>
    </location>
</feature>
<dbReference type="InterPro" id="IPR043128">
    <property type="entry name" value="Rev_trsase/Diguanyl_cyclase"/>
</dbReference>
<dbReference type="RefSeq" id="WP_048930330.1">
    <property type="nucleotide sequence ID" value="NZ_JBCOSW010000076.1"/>
</dbReference>
<organism evidence="9 10">
    <name type="scientific">Enterocloster citroniae</name>
    <dbReference type="NCBI Taxonomy" id="358743"/>
    <lineage>
        <taxon>Bacteria</taxon>
        <taxon>Bacillati</taxon>
        <taxon>Bacillota</taxon>
        <taxon>Clostridia</taxon>
        <taxon>Lachnospirales</taxon>
        <taxon>Lachnospiraceae</taxon>
        <taxon>Enterocloster</taxon>
    </lineage>
</organism>
<dbReference type="Gene3D" id="3.30.70.270">
    <property type="match status" value="1"/>
</dbReference>
<evidence type="ECO:0000313" key="10">
    <source>
        <dbReference type="Proteomes" id="UP001549200"/>
    </source>
</evidence>
<dbReference type="SUPFAM" id="SSF141868">
    <property type="entry name" value="EAL domain-like"/>
    <property type="match status" value="1"/>
</dbReference>
<protein>
    <submittedName>
        <fullName evidence="9">Diguanylate cyclase (GGDEF)-like protein</fullName>
    </submittedName>
</protein>
<dbReference type="SMART" id="SM00052">
    <property type="entry name" value="EAL"/>
    <property type="match status" value="1"/>
</dbReference>
<dbReference type="InterPro" id="IPR035919">
    <property type="entry name" value="EAL_sf"/>
</dbReference>
<dbReference type="SMART" id="SM00267">
    <property type="entry name" value="GGDEF"/>
    <property type="match status" value="1"/>
</dbReference>
<accession>A0ABV2FT29</accession>
<dbReference type="InterPro" id="IPR033479">
    <property type="entry name" value="dCache_1"/>
</dbReference>
<dbReference type="InterPro" id="IPR000160">
    <property type="entry name" value="GGDEF_dom"/>
</dbReference>
<evidence type="ECO:0000256" key="6">
    <source>
        <dbReference type="SAM" id="Phobius"/>
    </source>
</evidence>
<comment type="subcellular location">
    <subcellularLocation>
        <location evidence="1">Cell membrane</location>
        <topology evidence="1">Multi-pass membrane protein</topology>
    </subcellularLocation>
</comment>
<proteinExistence type="predicted"/>
<gene>
    <name evidence="9" type="ORF">ABID13_000838</name>
</gene>
<dbReference type="PANTHER" id="PTHR33121:SF71">
    <property type="entry name" value="OXYGEN SENSOR PROTEIN DOSP"/>
    <property type="match status" value="1"/>
</dbReference>
<evidence type="ECO:0000259" key="7">
    <source>
        <dbReference type="PROSITE" id="PS50883"/>
    </source>
</evidence>
<evidence type="ECO:0000256" key="3">
    <source>
        <dbReference type="ARBA" id="ARBA00022692"/>
    </source>
</evidence>
<evidence type="ECO:0000256" key="4">
    <source>
        <dbReference type="ARBA" id="ARBA00022989"/>
    </source>
</evidence>
<name>A0ABV2FT29_9FIRM</name>
<keyword evidence="4 6" id="KW-1133">Transmembrane helix</keyword>
<feature type="transmembrane region" description="Helical" evidence="6">
    <location>
        <begin position="12"/>
        <end position="37"/>
    </location>
</feature>
<dbReference type="Gene3D" id="3.30.450.20">
    <property type="entry name" value="PAS domain"/>
    <property type="match status" value="1"/>
</dbReference>
<comment type="caution">
    <text evidence="9">The sequence shown here is derived from an EMBL/GenBank/DDBJ whole genome shotgun (WGS) entry which is preliminary data.</text>
</comment>
<evidence type="ECO:0000313" key="9">
    <source>
        <dbReference type="EMBL" id="MET3569215.1"/>
    </source>
</evidence>
<keyword evidence="3 6" id="KW-0812">Transmembrane</keyword>
<dbReference type="Pfam" id="PF02743">
    <property type="entry name" value="dCache_1"/>
    <property type="match status" value="1"/>
</dbReference>
<dbReference type="CDD" id="cd18773">
    <property type="entry name" value="PDC1_HK_sensor"/>
    <property type="match status" value="1"/>
</dbReference>
<dbReference type="GeneID" id="93162115"/>
<dbReference type="CDD" id="cd01948">
    <property type="entry name" value="EAL"/>
    <property type="match status" value="1"/>
</dbReference>
<dbReference type="PROSITE" id="PS50883">
    <property type="entry name" value="EAL"/>
    <property type="match status" value="1"/>
</dbReference>
<dbReference type="Proteomes" id="UP001549200">
    <property type="component" value="Unassembled WGS sequence"/>
</dbReference>
<sequence>MALEEGTIKKQIILSGILVAVISGILMFIGCVVYGSIKGAQEKEAQKYMREVVSQYRSIITAQIDGDLQTLDALAAFVGQDETVDFDFILPRLEVESRRNDFVRMGFISTDRKGYLMDTNGEKRYDIDLSDEDFIQETLSGKPVVSEITEDRFSGETVVFYGVPVTHNGNIVGAITATRLASGFSEIISGEIFGGAAYIHVVDSQGNFILRSEHAVIDRPLDNVFDDGEIAEQTRLSILSDMARGGDSFATFRFRGNDYWATFIPVGINDWQIFCLVSHTFLNHNFSALFTVCLCVMACILALFVVLFLYIYSILKKGEKTLQVLAYKDILTGADNRNRFVKDLPDMLQEPWDHAMVLMNITGFKFVNEFFGFERGDLLLKHIADVFHANIKEGERFYRDSAEHFGMLTRYDSKEALIAGIQKIQSEINAYTVSPNQDYRINCNFGIHIIRAGDAKANGLSPDAVINGAQLALDSVKGNTAILFAFYDETIHEKARKKTEIESQMHSALSNGEFHMYLQPKYYLSDPNREGPAPERPAQGDTVSGGPVLHSAEALVRWYSGDGTIHYPDEFIPVFEENGFITELDMYMLEEACRKVSYWIRQGYKAVPISVNQSRIFFYDEEYLNKFHQIVDRYHIDPSLIILEVTESVAMSNLEQVKMVIKKLHHMGFSISMDDFGSGYSSLNTLKDLDIAELKLDKEFLSEQSTSPRGKVVIESMIHLAKSLSITTVAEGIENEMQLEFLRSISCDIGQGYYFAKPMPIEEFEQSILQIT</sequence>
<feature type="domain" description="GGDEF" evidence="8">
    <location>
        <begin position="352"/>
        <end position="489"/>
    </location>
</feature>
<dbReference type="PANTHER" id="PTHR33121">
    <property type="entry name" value="CYCLIC DI-GMP PHOSPHODIESTERASE PDEF"/>
    <property type="match status" value="1"/>
</dbReference>
<keyword evidence="10" id="KW-1185">Reference proteome</keyword>
<dbReference type="Pfam" id="PF00990">
    <property type="entry name" value="GGDEF"/>
    <property type="match status" value="1"/>
</dbReference>
<dbReference type="InterPro" id="IPR029787">
    <property type="entry name" value="Nucleotide_cyclase"/>
</dbReference>
<dbReference type="InterPro" id="IPR050706">
    <property type="entry name" value="Cyclic-di-GMP_PDE-like"/>
</dbReference>
<keyword evidence="2" id="KW-1003">Cell membrane</keyword>
<dbReference type="InterPro" id="IPR001633">
    <property type="entry name" value="EAL_dom"/>
</dbReference>
<dbReference type="PROSITE" id="PS50887">
    <property type="entry name" value="GGDEF"/>
    <property type="match status" value="1"/>
</dbReference>
<keyword evidence="5 6" id="KW-0472">Membrane</keyword>
<feature type="transmembrane region" description="Helical" evidence="6">
    <location>
        <begin position="259"/>
        <end position="282"/>
    </location>
</feature>
<dbReference type="SUPFAM" id="SSF55073">
    <property type="entry name" value="Nucleotide cyclase"/>
    <property type="match status" value="1"/>
</dbReference>